<comment type="subcellular location">
    <subcellularLocation>
        <location evidence="1">Periplasm</location>
    </subcellularLocation>
</comment>
<organism evidence="5 6">
    <name type="scientific">Azotobacter chroococcum</name>
    <dbReference type="NCBI Taxonomy" id="353"/>
    <lineage>
        <taxon>Bacteria</taxon>
        <taxon>Pseudomonadati</taxon>
        <taxon>Pseudomonadota</taxon>
        <taxon>Gammaproteobacteria</taxon>
        <taxon>Pseudomonadales</taxon>
        <taxon>Pseudomonadaceae</taxon>
        <taxon>Azotobacter</taxon>
    </lineage>
</organism>
<dbReference type="Proteomes" id="UP000295169">
    <property type="component" value="Unassembled WGS sequence"/>
</dbReference>
<evidence type="ECO:0000256" key="1">
    <source>
        <dbReference type="ARBA" id="ARBA00004418"/>
    </source>
</evidence>
<reference evidence="5 6" key="1">
    <citation type="submission" date="2019-03" db="EMBL/GenBank/DDBJ databases">
        <title>Genomic Encyclopedia of Type Strains, Phase IV (KMG-IV): sequencing the most valuable type-strain genomes for metagenomic binning, comparative biology and taxonomic classification.</title>
        <authorList>
            <person name="Goeker M."/>
        </authorList>
    </citation>
    <scope>NUCLEOTIDE SEQUENCE [LARGE SCALE GENOMIC DNA]</scope>
    <source>
        <strain evidence="5 6">DSM 2286</strain>
    </source>
</reference>
<evidence type="ECO:0000313" key="6">
    <source>
        <dbReference type="Proteomes" id="UP000295169"/>
    </source>
</evidence>
<feature type="chain" id="PRO_5020581962" evidence="3">
    <location>
        <begin position="25"/>
        <end position="338"/>
    </location>
</feature>
<dbReference type="PANTHER" id="PTHR30036">
    <property type="entry name" value="D-XYLOSE-BINDING PERIPLASMIC PROTEIN"/>
    <property type="match status" value="1"/>
</dbReference>
<proteinExistence type="inferred from homology"/>
<dbReference type="PANTHER" id="PTHR30036:SF7">
    <property type="entry name" value="ABC TRANSPORTER PERIPLASMIC-BINDING PROTEIN YPHF"/>
    <property type="match status" value="1"/>
</dbReference>
<dbReference type="Pfam" id="PF13407">
    <property type="entry name" value="Peripla_BP_4"/>
    <property type="match status" value="1"/>
</dbReference>
<gene>
    <name evidence="5" type="ORF">EV691_111120</name>
</gene>
<dbReference type="Gene3D" id="3.40.50.2300">
    <property type="match status" value="2"/>
</dbReference>
<sequence>MKTSRVRCAAALLCGLLLAPLGHAEPLHFALLAKRVDHRFFILAGEGCAEAARAKGDTCLLLGSSGPAHFRLQNRELEQALERNLDGIALSVIHSQWLAEHALQRLGKTPLITFDSDLGPGDRHLRQGYVGLDNLAFGRQLGQLAQRFRPHGGRLCVLSATSLDTNLQERLRGLRQQLRGSEGGDAEDAGHLEGENGWQELKRCPLYNANNQQSVLFQLTSLLNTSPVDIIVSLGSWPIHQPDEFRRQLAPLLAGLDARGARPSIVIATPEPDAAQLALLEDGLVQAYLSMESRDIGRQSYWMMKRLTQGIAVPEKVLVDSHVYLPQAPPHSITEQEQ</sequence>
<dbReference type="EMBL" id="SMMU01000011">
    <property type="protein sequence ID" value="TCL31726.1"/>
    <property type="molecule type" value="Genomic_DNA"/>
</dbReference>
<dbReference type="RefSeq" id="WP_131297160.1">
    <property type="nucleotide sequence ID" value="NZ_JBHLST010000001.1"/>
</dbReference>
<name>A0A4R1PM84_9GAMM</name>
<evidence type="ECO:0000313" key="5">
    <source>
        <dbReference type="EMBL" id="TCL31726.1"/>
    </source>
</evidence>
<dbReference type="InterPro" id="IPR025997">
    <property type="entry name" value="SBP_2_dom"/>
</dbReference>
<dbReference type="InterPro" id="IPR028082">
    <property type="entry name" value="Peripla_BP_I"/>
</dbReference>
<dbReference type="GO" id="GO:0030288">
    <property type="term" value="C:outer membrane-bounded periplasmic space"/>
    <property type="evidence" value="ECO:0007669"/>
    <property type="project" value="TreeGrafter"/>
</dbReference>
<dbReference type="AlphaFoldDB" id="A0A4R1PM84"/>
<comment type="similarity">
    <text evidence="2">Belongs to the bacterial solute-binding protein 2 family.</text>
</comment>
<dbReference type="GO" id="GO:0055085">
    <property type="term" value="P:transmembrane transport"/>
    <property type="evidence" value="ECO:0007669"/>
    <property type="project" value="UniProtKB-ARBA"/>
</dbReference>
<dbReference type="InterPro" id="IPR050555">
    <property type="entry name" value="Bact_Solute-Bind_Prot2"/>
</dbReference>
<evidence type="ECO:0000259" key="4">
    <source>
        <dbReference type="Pfam" id="PF13407"/>
    </source>
</evidence>
<feature type="domain" description="Periplasmic binding protein" evidence="4">
    <location>
        <begin position="29"/>
        <end position="310"/>
    </location>
</feature>
<keyword evidence="3" id="KW-0732">Signal</keyword>
<evidence type="ECO:0000256" key="3">
    <source>
        <dbReference type="SAM" id="SignalP"/>
    </source>
</evidence>
<evidence type="ECO:0000256" key="2">
    <source>
        <dbReference type="ARBA" id="ARBA00007639"/>
    </source>
</evidence>
<protein>
    <submittedName>
        <fullName evidence="5">Ribose transport system substrate-binding protein</fullName>
    </submittedName>
</protein>
<dbReference type="GO" id="GO:0030246">
    <property type="term" value="F:carbohydrate binding"/>
    <property type="evidence" value="ECO:0007669"/>
    <property type="project" value="TreeGrafter"/>
</dbReference>
<feature type="signal peptide" evidence="3">
    <location>
        <begin position="1"/>
        <end position="24"/>
    </location>
</feature>
<dbReference type="SUPFAM" id="SSF53822">
    <property type="entry name" value="Periplasmic binding protein-like I"/>
    <property type="match status" value="1"/>
</dbReference>
<comment type="caution">
    <text evidence="5">The sequence shown here is derived from an EMBL/GenBank/DDBJ whole genome shotgun (WGS) entry which is preliminary data.</text>
</comment>
<accession>A0A4R1PM84</accession>